<dbReference type="RefSeq" id="WP_120773180.1">
    <property type="nucleotide sequence ID" value="NZ_CP032627.1"/>
</dbReference>
<dbReference type="GO" id="GO:0003887">
    <property type="term" value="F:DNA-directed DNA polymerase activity"/>
    <property type="evidence" value="ECO:0007669"/>
    <property type="project" value="UniProtKB-EC"/>
</dbReference>
<keyword evidence="2" id="KW-1185">Reference proteome</keyword>
<dbReference type="Proteomes" id="UP000269374">
    <property type="component" value="Chromosome"/>
</dbReference>
<proteinExistence type="predicted"/>
<dbReference type="SUPFAM" id="SSF52540">
    <property type="entry name" value="P-loop containing nucleoside triphosphate hydrolases"/>
    <property type="match status" value="1"/>
</dbReference>
<gene>
    <name evidence="1" type="ORF">D7I46_12540</name>
</gene>
<dbReference type="InterPro" id="IPR050238">
    <property type="entry name" value="DNA_Rep/Repair_Clamp_Loader"/>
</dbReference>
<dbReference type="InterPro" id="IPR027417">
    <property type="entry name" value="P-loop_NTPase"/>
</dbReference>
<dbReference type="KEGG" id="lact:D7I46_12540"/>
<reference evidence="1 2" key="1">
    <citation type="submission" date="2018-09" db="EMBL/GenBank/DDBJ databases">
        <title>Genome sequencing of strain 1JSPR-7.</title>
        <authorList>
            <person name="Heo J."/>
            <person name="Kim S.-J."/>
            <person name="Kwon S.-W."/>
        </authorList>
    </citation>
    <scope>NUCLEOTIDE SEQUENCE [LARGE SCALE GENOMIC DNA]</scope>
    <source>
        <strain evidence="1 2">1JSPR-7</strain>
    </source>
</reference>
<dbReference type="NCBIfam" id="NF005581">
    <property type="entry name" value="PRK07276.1"/>
    <property type="match status" value="1"/>
</dbReference>
<dbReference type="PANTHER" id="PTHR11669">
    <property type="entry name" value="REPLICATION FACTOR C / DNA POLYMERASE III GAMMA-TAU SUBUNIT"/>
    <property type="match status" value="1"/>
</dbReference>
<protein>
    <submittedName>
        <fullName evidence="1">DNA polymerase III subunit delta</fullName>
        <ecNumber evidence="1">2.7.7.7</ecNumber>
    </submittedName>
</protein>
<dbReference type="EMBL" id="CP032627">
    <property type="protein sequence ID" value="AYG01811.1"/>
    <property type="molecule type" value="Genomic_DNA"/>
</dbReference>
<evidence type="ECO:0000313" key="1">
    <source>
        <dbReference type="EMBL" id="AYG01811.1"/>
    </source>
</evidence>
<name>A0A387BTL0_9LACT</name>
<evidence type="ECO:0000313" key="2">
    <source>
        <dbReference type="Proteomes" id="UP000269374"/>
    </source>
</evidence>
<dbReference type="Gene3D" id="3.40.50.300">
    <property type="entry name" value="P-loop containing nucleotide triphosphate hydrolases"/>
    <property type="match status" value="1"/>
</dbReference>
<keyword evidence="1" id="KW-0548">Nucleotidyltransferase</keyword>
<keyword evidence="1" id="KW-0808">Transferase</keyword>
<dbReference type="PANTHER" id="PTHR11669:SF8">
    <property type="entry name" value="DNA POLYMERASE III SUBUNIT DELTA"/>
    <property type="match status" value="1"/>
</dbReference>
<accession>A0A387BTL0</accession>
<organism evidence="1 2">
    <name type="scientific">Lactococcus allomyrinae</name>
    <dbReference type="NCBI Taxonomy" id="2419773"/>
    <lineage>
        <taxon>Bacteria</taxon>
        <taxon>Bacillati</taxon>
        <taxon>Bacillota</taxon>
        <taxon>Bacilli</taxon>
        <taxon>Lactobacillales</taxon>
        <taxon>Streptococcaceae</taxon>
        <taxon>Lactococcus</taxon>
    </lineage>
</organism>
<dbReference type="OrthoDB" id="9810148at2"/>
<dbReference type="EC" id="2.7.7.7" evidence="1"/>
<dbReference type="Pfam" id="PF13177">
    <property type="entry name" value="DNA_pol3_delta2"/>
    <property type="match status" value="1"/>
</dbReference>
<dbReference type="AlphaFoldDB" id="A0A387BTL0"/>
<sequence length="291" mass="33303">MEIAEIQPQLFGQFSTILRQKKLSHAYLFSGSFGSFEMAIWLSQAIFCENLTDGIPCGRCRPCRLVVKQEFADLHLIVPEGQTIKTAQIRELTQVFSEAGYEGTRQVVLIRDAEKMHPNAANALLKSIEEPESDVVVFLLTNNENMILQTIKSRTQVITFPKNTLYLQELLEKEGILRTQAELLAETSDSLETALSISQQSWFIEGLKKLQQFVKLLKTSTDETFLYLSELTDTFDDKEKQDQAFDLLLQLLAQEKMSSHLLKTFKAVRMWRSNVRFESCLAFVVIDVYDN</sequence>
<dbReference type="GO" id="GO:0006261">
    <property type="term" value="P:DNA-templated DNA replication"/>
    <property type="evidence" value="ECO:0007669"/>
    <property type="project" value="TreeGrafter"/>
</dbReference>